<comment type="caution">
    <text evidence="2">The sequence shown here is derived from an EMBL/GenBank/DDBJ whole genome shotgun (WGS) entry which is preliminary data.</text>
</comment>
<dbReference type="Proteomes" id="UP000092993">
    <property type="component" value="Unassembled WGS sequence"/>
</dbReference>
<evidence type="ECO:0000313" key="2">
    <source>
        <dbReference type="EMBL" id="OBZ78203.1"/>
    </source>
</evidence>
<evidence type="ECO:0000256" key="1">
    <source>
        <dbReference type="SAM" id="Phobius"/>
    </source>
</evidence>
<gene>
    <name evidence="2" type="ORF">A0H81_02484</name>
</gene>
<keyword evidence="1" id="KW-0812">Transmembrane</keyword>
<evidence type="ECO:0000313" key="3">
    <source>
        <dbReference type="Proteomes" id="UP000092993"/>
    </source>
</evidence>
<feature type="transmembrane region" description="Helical" evidence="1">
    <location>
        <begin position="34"/>
        <end position="58"/>
    </location>
</feature>
<organism evidence="2 3">
    <name type="scientific">Grifola frondosa</name>
    <name type="common">Maitake</name>
    <name type="synonym">Polyporus frondosus</name>
    <dbReference type="NCBI Taxonomy" id="5627"/>
    <lineage>
        <taxon>Eukaryota</taxon>
        <taxon>Fungi</taxon>
        <taxon>Dikarya</taxon>
        <taxon>Basidiomycota</taxon>
        <taxon>Agaricomycotina</taxon>
        <taxon>Agaricomycetes</taxon>
        <taxon>Polyporales</taxon>
        <taxon>Grifolaceae</taxon>
        <taxon>Grifola</taxon>
    </lineage>
</organism>
<reference evidence="2 3" key="1">
    <citation type="submission" date="2016-03" db="EMBL/GenBank/DDBJ databases">
        <title>Whole genome sequencing of Grifola frondosa 9006-11.</title>
        <authorList>
            <person name="Min B."/>
            <person name="Park H."/>
            <person name="Kim J.-G."/>
            <person name="Cho H."/>
            <person name="Oh Y.-L."/>
            <person name="Kong W.-S."/>
            <person name="Choi I.-G."/>
        </authorList>
    </citation>
    <scope>NUCLEOTIDE SEQUENCE [LARGE SCALE GENOMIC DNA]</scope>
    <source>
        <strain evidence="2 3">9006-11</strain>
    </source>
</reference>
<keyword evidence="1" id="KW-0472">Membrane</keyword>
<protein>
    <submittedName>
        <fullName evidence="2">Uncharacterized protein</fullName>
    </submittedName>
</protein>
<keyword evidence="3" id="KW-1185">Reference proteome</keyword>
<keyword evidence="1" id="KW-1133">Transmembrane helix</keyword>
<proteinExistence type="predicted"/>
<sequence length="92" mass="10941">MFRSHVVLDFWERALPEEEMERLKTQLRREELKYAIYCMRMGALAFMVIIILICFSWLGLFQRRFIVLLSFLVQVLVSKTVDLGPTQGPRMD</sequence>
<accession>A0A1C7MMX8</accession>
<dbReference type="EMBL" id="LUGG01000002">
    <property type="protein sequence ID" value="OBZ78203.1"/>
    <property type="molecule type" value="Genomic_DNA"/>
</dbReference>
<dbReference type="AlphaFoldDB" id="A0A1C7MMX8"/>
<name>A0A1C7MMX8_GRIFR</name>